<protein>
    <submittedName>
        <fullName evidence="1">Uncharacterized protein</fullName>
    </submittedName>
</protein>
<evidence type="ECO:0000313" key="2">
    <source>
        <dbReference type="Proteomes" id="UP000193920"/>
    </source>
</evidence>
<sequence length="133" mass="14825">MINTITKKAKGCKDSSIVGLYVALIEKIKNELSMSFPFATSYSNNAMNTDADIDLTNNSDKLGAMLFSSQQIEGYFDLGILLESTGLLYRYNYASGISLNFIQQISSSPEKLKDITYIVMPHHGMDPLYDFTL</sequence>
<dbReference type="EMBL" id="MCOG01000263">
    <property type="protein sequence ID" value="ORY21532.1"/>
    <property type="molecule type" value="Genomic_DNA"/>
</dbReference>
<proteinExistence type="predicted"/>
<accession>A0A1Y2AGC8</accession>
<comment type="caution">
    <text evidence="1">The sequence shown here is derived from an EMBL/GenBank/DDBJ whole genome shotgun (WGS) entry which is preliminary data.</text>
</comment>
<dbReference type="Proteomes" id="UP000193920">
    <property type="component" value="Unassembled WGS sequence"/>
</dbReference>
<gene>
    <name evidence="1" type="ORF">LY90DRAFT_516025</name>
</gene>
<name>A0A1Y2AGC8_9FUNG</name>
<organism evidence="1 2">
    <name type="scientific">Neocallimastix californiae</name>
    <dbReference type="NCBI Taxonomy" id="1754190"/>
    <lineage>
        <taxon>Eukaryota</taxon>
        <taxon>Fungi</taxon>
        <taxon>Fungi incertae sedis</taxon>
        <taxon>Chytridiomycota</taxon>
        <taxon>Chytridiomycota incertae sedis</taxon>
        <taxon>Neocallimastigomycetes</taxon>
        <taxon>Neocallimastigales</taxon>
        <taxon>Neocallimastigaceae</taxon>
        <taxon>Neocallimastix</taxon>
    </lineage>
</organism>
<evidence type="ECO:0000313" key="1">
    <source>
        <dbReference type="EMBL" id="ORY21532.1"/>
    </source>
</evidence>
<reference evidence="1 2" key="1">
    <citation type="submission" date="2016-08" db="EMBL/GenBank/DDBJ databases">
        <title>A Parts List for Fungal Cellulosomes Revealed by Comparative Genomics.</title>
        <authorList>
            <consortium name="DOE Joint Genome Institute"/>
            <person name="Haitjema C.H."/>
            <person name="Gilmore S.P."/>
            <person name="Henske J.K."/>
            <person name="Solomon K.V."/>
            <person name="De Groot R."/>
            <person name="Kuo A."/>
            <person name="Mondo S.J."/>
            <person name="Salamov A.A."/>
            <person name="Labutti K."/>
            <person name="Zhao Z."/>
            <person name="Chiniquy J."/>
            <person name="Barry K."/>
            <person name="Brewer H.M."/>
            <person name="Purvine S.O."/>
            <person name="Wright A.T."/>
            <person name="Boxma B."/>
            <person name="Van Alen T."/>
            <person name="Hackstein J.H."/>
            <person name="Baker S.E."/>
            <person name="Grigoriev I.V."/>
            <person name="O'Malley M.A."/>
        </authorList>
    </citation>
    <scope>NUCLEOTIDE SEQUENCE [LARGE SCALE GENOMIC DNA]</scope>
    <source>
        <strain evidence="1 2">G1</strain>
    </source>
</reference>
<dbReference type="AlphaFoldDB" id="A0A1Y2AGC8"/>
<keyword evidence="2" id="KW-1185">Reference proteome</keyword>